<gene>
    <name evidence="2" type="ORF">BV133_1513</name>
</gene>
<feature type="compositionally biased region" description="Basic and acidic residues" evidence="1">
    <location>
        <begin position="21"/>
        <end position="37"/>
    </location>
</feature>
<sequence length="61" mass="6753">MRRRRAASVGCSSPSTFAERLQGERSRYANGRDEPGQTRRTPKLRTATAKTSARTSGVTRL</sequence>
<evidence type="ECO:0000256" key="1">
    <source>
        <dbReference type="SAM" id="MobiDB-lite"/>
    </source>
</evidence>
<feature type="region of interest" description="Disordered" evidence="1">
    <location>
        <begin position="1"/>
        <end position="61"/>
    </location>
</feature>
<accession>A0A182D0S6</accession>
<evidence type="ECO:0000313" key="2">
    <source>
        <dbReference type="EMBL" id="BAR99106.1"/>
    </source>
</evidence>
<dbReference type="AlphaFoldDB" id="A0A182D0S6"/>
<reference evidence="2" key="1">
    <citation type="journal article" date="2015" name="Genome Announc.">
        <title>Complete Genome Sequence of the Bacteriochlorophyll b-Producing Photosynthetic Bacterium Blastochloris viridis.</title>
        <authorList>
            <person name="Tsukatani Y."/>
            <person name="Hirose Y."/>
            <person name="Harada J."/>
            <person name="Misawa N."/>
            <person name="Mori K."/>
            <person name="Inoue K."/>
            <person name="Tamiaki H."/>
        </authorList>
    </citation>
    <scope>NUCLEOTIDE SEQUENCE [LARGE SCALE GENOMIC DNA]</scope>
    <source>
        <strain evidence="2">DSM 133</strain>
    </source>
</reference>
<protein>
    <submittedName>
        <fullName evidence="2">Uncharacterized protein</fullName>
    </submittedName>
</protein>
<dbReference type="EMBL" id="AP014854">
    <property type="protein sequence ID" value="BAR99106.1"/>
    <property type="molecule type" value="Genomic_DNA"/>
</dbReference>
<feature type="compositionally biased region" description="Low complexity" evidence="1">
    <location>
        <begin position="45"/>
        <end position="61"/>
    </location>
</feature>
<name>A0A182D0S6_BLAVI</name>
<organism evidence="2">
    <name type="scientific">Blastochloris viridis</name>
    <name type="common">Rhodopseudomonas viridis</name>
    <dbReference type="NCBI Taxonomy" id="1079"/>
    <lineage>
        <taxon>Bacteria</taxon>
        <taxon>Pseudomonadati</taxon>
        <taxon>Pseudomonadota</taxon>
        <taxon>Alphaproteobacteria</taxon>
        <taxon>Hyphomicrobiales</taxon>
        <taxon>Blastochloridaceae</taxon>
        <taxon>Blastochloris</taxon>
    </lineage>
</organism>
<proteinExistence type="predicted"/>